<feature type="active site" evidence="9">
    <location>
        <position position="150"/>
    </location>
</feature>
<feature type="active site" evidence="9">
    <location>
        <position position="250"/>
    </location>
</feature>
<comment type="similarity">
    <text evidence="9">Belongs to the 'phage' integrase family. XerC subfamily.</text>
</comment>
<feature type="domain" description="Tyr recombinase" evidence="10">
    <location>
        <begin position="108"/>
        <end position="295"/>
    </location>
</feature>
<accession>A0A976RRJ1</accession>
<protein>
    <recommendedName>
        <fullName evidence="9">Tyrosine recombinase XerC</fullName>
    </recommendedName>
</protein>
<evidence type="ECO:0000256" key="1">
    <source>
        <dbReference type="ARBA" id="ARBA00004496"/>
    </source>
</evidence>
<dbReference type="Pfam" id="PF00589">
    <property type="entry name" value="Phage_integrase"/>
    <property type="match status" value="1"/>
</dbReference>
<evidence type="ECO:0000256" key="3">
    <source>
        <dbReference type="ARBA" id="ARBA00022618"/>
    </source>
</evidence>
<proteinExistence type="inferred from homology"/>
<dbReference type="EMBL" id="CP093361">
    <property type="protein sequence ID" value="UQS86577.1"/>
    <property type="molecule type" value="Genomic_DNA"/>
</dbReference>
<dbReference type="KEGG" id="lbe:MOO44_06700"/>
<dbReference type="GO" id="GO:0005737">
    <property type="term" value="C:cytoplasm"/>
    <property type="evidence" value="ECO:0007669"/>
    <property type="project" value="UniProtKB-SubCell"/>
</dbReference>
<keyword evidence="3 9" id="KW-0132">Cell division</keyword>
<comment type="subunit">
    <text evidence="9">Forms a cyclic heterotetrameric complex composed of two molecules of XerC and two molecules of XerD.</text>
</comment>
<dbReference type="PROSITE" id="PS51900">
    <property type="entry name" value="CB"/>
    <property type="match status" value="1"/>
</dbReference>
<sequence>MKKEEIIKKFIHYIQIEKQYSSETIRAYENDLKEFNKIAIGKQNKSLLTVNEIDVENYLNYMHNKGDQRNTILRKVSSIRSFYNYLIKSDITKNQPFEYVHLKKKQNRLPKFLYPNEIKELFKSAHNGTNEALIPRNIAILELLFSTGLRVSECAALTISHIDFNNRIMDIWGKGNKQRFVPFSQETLQALRVYIRTTRQTLMNDYHQDHGYLFINHHANPITTRGIEYILDAILKNSSINGNIYPHMFRHTFATDMLNNGADLRSVQELLGHSSLSTTQIYTHVTKENLLKNYNQFFPRSKE</sequence>
<keyword evidence="2 9" id="KW-0963">Cytoplasm</keyword>
<comment type="subcellular location">
    <subcellularLocation>
        <location evidence="1 9">Cytoplasm</location>
    </subcellularLocation>
</comment>
<dbReference type="InterPro" id="IPR010998">
    <property type="entry name" value="Integrase_recombinase_N"/>
</dbReference>
<dbReference type="RefSeq" id="WP_260116379.1">
    <property type="nucleotide sequence ID" value="NZ_CP093361.1"/>
</dbReference>
<keyword evidence="5 9" id="KW-0229">DNA integration</keyword>
<evidence type="ECO:0000256" key="8">
    <source>
        <dbReference type="ARBA" id="ARBA00023306"/>
    </source>
</evidence>
<dbReference type="GO" id="GO:0006313">
    <property type="term" value="P:DNA transposition"/>
    <property type="evidence" value="ECO:0007669"/>
    <property type="project" value="UniProtKB-UniRule"/>
</dbReference>
<keyword evidence="4 9" id="KW-0159">Chromosome partition</keyword>
<dbReference type="CDD" id="cd00798">
    <property type="entry name" value="INT_XerDC_C"/>
    <property type="match status" value="1"/>
</dbReference>
<keyword evidence="7 9" id="KW-0233">DNA recombination</keyword>
<dbReference type="Gene3D" id="1.10.150.130">
    <property type="match status" value="1"/>
</dbReference>
<evidence type="ECO:0000256" key="9">
    <source>
        <dbReference type="HAMAP-Rule" id="MF_01808"/>
    </source>
</evidence>
<dbReference type="SUPFAM" id="SSF56349">
    <property type="entry name" value="DNA breaking-rejoining enzymes"/>
    <property type="match status" value="1"/>
</dbReference>
<dbReference type="PANTHER" id="PTHR30349">
    <property type="entry name" value="PHAGE INTEGRASE-RELATED"/>
    <property type="match status" value="1"/>
</dbReference>
<evidence type="ECO:0000256" key="5">
    <source>
        <dbReference type="ARBA" id="ARBA00022908"/>
    </source>
</evidence>
<keyword evidence="6 9" id="KW-0238">DNA-binding</keyword>
<feature type="active site" evidence="9">
    <location>
        <position position="273"/>
    </location>
</feature>
<feature type="active site" evidence="9">
    <location>
        <position position="174"/>
    </location>
</feature>
<dbReference type="GO" id="GO:0009037">
    <property type="term" value="F:tyrosine-based site-specific recombinase activity"/>
    <property type="evidence" value="ECO:0007669"/>
    <property type="project" value="UniProtKB-UniRule"/>
</dbReference>
<dbReference type="InterPro" id="IPR023009">
    <property type="entry name" value="Tyrosine_recombinase_XerC/XerD"/>
</dbReference>
<gene>
    <name evidence="9" type="primary">xerC</name>
    <name evidence="12" type="ORF">MOO44_06700</name>
</gene>
<feature type="domain" description="Core-binding (CB)" evidence="11">
    <location>
        <begin position="1"/>
        <end position="87"/>
    </location>
</feature>
<dbReference type="GO" id="GO:0003677">
    <property type="term" value="F:DNA binding"/>
    <property type="evidence" value="ECO:0007669"/>
    <property type="project" value="UniProtKB-UniRule"/>
</dbReference>
<dbReference type="PROSITE" id="PS51898">
    <property type="entry name" value="TYR_RECOMBINASE"/>
    <property type="match status" value="1"/>
</dbReference>
<reference evidence="12" key="1">
    <citation type="journal article" date="2022" name="Int. J. Syst. Evol. Microbiol.">
        <title>Apilactobacillus apisilvae sp. nov., Nicolia spurrieriana gen. nov. sp. nov., Bombilactobacillus folatiphilus sp. nov. and Bombilactobacillus thymidiniphilus sp. nov., four new lactic acid bacterial isolates from stingless bees Tetragonula carbonaria and Austroplebeia australis.</title>
        <authorList>
            <person name="Oliphant S.A."/>
            <person name="Watson-Haigh N.S."/>
            <person name="Sumby K.M."/>
            <person name="Gardner J."/>
            <person name="Groom S."/>
            <person name="Jiranek V."/>
        </authorList>
    </citation>
    <scope>NUCLEOTIDE SEQUENCE</scope>
    <source>
        <strain evidence="12">SGEP1_A5</strain>
    </source>
</reference>
<dbReference type="Pfam" id="PF02899">
    <property type="entry name" value="Phage_int_SAM_1"/>
    <property type="match status" value="1"/>
</dbReference>
<dbReference type="NCBIfam" id="NF040815">
    <property type="entry name" value="recomb_XerA_Arch"/>
    <property type="match status" value="1"/>
</dbReference>
<evidence type="ECO:0000259" key="11">
    <source>
        <dbReference type="PROSITE" id="PS51900"/>
    </source>
</evidence>
<dbReference type="AlphaFoldDB" id="A0A976RRJ1"/>
<feature type="active site" description="O-(3'-phospho-DNA)-tyrosine intermediate" evidence="9">
    <location>
        <position position="282"/>
    </location>
</feature>
<comment type="function">
    <text evidence="9">Site-specific tyrosine recombinase, which acts by catalyzing the cutting and rejoining of the recombining DNA molecules. The XerC-XerD complex is essential to convert dimers of the bacterial chromosome into monomers to permit their segregation at cell division. It also contributes to the segregational stability of plasmids.</text>
</comment>
<evidence type="ECO:0000256" key="2">
    <source>
        <dbReference type="ARBA" id="ARBA00022490"/>
    </source>
</evidence>
<keyword evidence="8 9" id="KW-0131">Cell cycle</keyword>
<organism evidence="12 13">
    <name type="scientific">Nicoliella spurrieriana</name>
    <dbReference type="NCBI Taxonomy" id="2925830"/>
    <lineage>
        <taxon>Bacteria</taxon>
        <taxon>Bacillati</taxon>
        <taxon>Bacillota</taxon>
        <taxon>Bacilli</taxon>
        <taxon>Lactobacillales</taxon>
        <taxon>Lactobacillaceae</taxon>
        <taxon>Nicoliella</taxon>
    </lineage>
</organism>
<dbReference type="Proteomes" id="UP000831181">
    <property type="component" value="Chromosome"/>
</dbReference>
<dbReference type="InterPro" id="IPR044068">
    <property type="entry name" value="CB"/>
</dbReference>
<dbReference type="HAMAP" id="MF_01808">
    <property type="entry name" value="Recomb_XerC_XerD"/>
    <property type="match status" value="1"/>
</dbReference>
<evidence type="ECO:0000313" key="13">
    <source>
        <dbReference type="Proteomes" id="UP000831181"/>
    </source>
</evidence>
<evidence type="ECO:0000256" key="7">
    <source>
        <dbReference type="ARBA" id="ARBA00023172"/>
    </source>
</evidence>
<evidence type="ECO:0000256" key="4">
    <source>
        <dbReference type="ARBA" id="ARBA00022829"/>
    </source>
</evidence>
<dbReference type="InterPro" id="IPR011010">
    <property type="entry name" value="DNA_brk_join_enz"/>
</dbReference>
<evidence type="ECO:0000313" key="12">
    <source>
        <dbReference type="EMBL" id="UQS86577.1"/>
    </source>
</evidence>
<keyword evidence="13" id="KW-1185">Reference proteome</keyword>
<dbReference type="GO" id="GO:0007059">
    <property type="term" value="P:chromosome segregation"/>
    <property type="evidence" value="ECO:0007669"/>
    <property type="project" value="UniProtKB-UniRule"/>
</dbReference>
<evidence type="ECO:0000259" key="10">
    <source>
        <dbReference type="PROSITE" id="PS51898"/>
    </source>
</evidence>
<dbReference type="Gene3D" id="1.10.443.10">
    <property type="entry name" value="Intergrase catalytic core"/>
    <property type="match status" value="1"/>
</dbReference>
<feature type="active site" evidence="9">
    <location>
        <position position="247"/>
    </location>
</feature>
<dbReference type="NCBIfam" id="NF001399">
    <property type="entry name" value="PRK00283.1"/>
    <property type="match status" value="1"/>
</dbReference>
<dbReference type="PANTHER" id="PTHR30349:SF77">
    <property type="entry name" value="TYROSINE RECOMBINASE XERC"/>
    <property type="match status" value="1"/>
</dbReference>
<dbReference type="InterPro" id="IPR050090">
    <property type="entry name" value="Tyrosine_recombinase_XerCD"/>
</dbReference>
<dbReference type="InterPro" id="IPR013762">
    <property type="entry name" value="Integrase-like_cat_sf"/>
</dbReference>
<dbReference type="InterPro" id="IPR002104">
    <property type="entry name" value="Integrase_catalytic"/>
</dbReference>
<name>A0A976RRJ1_9LACO</name>
<dbReference type="GO" id="GO:0051301">
    <property type="term" value="P:cell division"/>
    <property type="evidence" value="ECO:0007669"/>
    <property type="project" value="UniProtKB-KW"/>
</dbReference>
<dbReference type="InterPro" id="IPR004107">
    <property type="entry name" value="Integrase_SAM-like_N"/>
</dbReference>
<evidence type="ECO:0000256" key="6">
    <source>
        <dbReference type="ARBA" id="ARBA00023125"/>
    </source>
</evidence>